<comment type="caution">
    <text evidence="3">The sequence shown here is derived from an EMBL/GenBank/DDBJ whole genome shotgun (WGS) entry which is preliminary data.</text>
</comment>
<dbReference type="Pfam" id="PF12307">
    <property type="entry name" value="DUF3631"/>
    <property type="match status" value="1"/>
</dbReference>
<feature type="domain" description="DUF3631" evidence="2">
    <location>
        <begin position="217"/>
        <end position="400"/>
    </location>
</feature>
<proteinExistence type="predicted"/>
<reference evidence="3 4" key="1">
    <citation type="submission" date="2017-03" db="EMBL/GenBank/DDBJ databases">
        <title>Genomic insights into Mycobacterium simiae human colonization.</title>
        <authorList>
            <person name="Steffani J.L."/>
            <person name="Brunck M.E."/>
            <person name="Cruz E."/>
            <person name="Montiel R."/>
            <person name="Barona F."/>
        </authorList>
    </citation>
    <scope>NUCLEOTIDE SEQUENCE [LARGE SCALE GENOMIC DNA]</scope>
    <source>
        <strain evidence="3 4">MsiGto</strain>
    </source>
</reference>
<evidence type="ECO:0000313" key="3">
    <source>
        <dbReference type="EMBL" id="ORJ52597.1"/>
    </source>
</evidence>
<dbReference type="InterPro" id="IPR022081">
    <property type="entry name" value="DUF3631"/>
</dbReference>
<gene>
    <name evidence="3" type="ORF">B5M45_30895</name>
</gene>
<dbReference type="AlphaFoldDB" id="A0A1X0XIC3"/>
<evidence type="ECO:0000259" key="2">
    <source>
        <dbReference type="Pfam" id="PF12307"/>
    </source>
</evidence>
<protein>
    <recommendedName>
        <fullName evidence="2">DUF3631 domain-containing protein</fullName>
    </recommendedName>
</protein>
<name>A0A1X0XIC3_MYCSI</name>
<dbReference type="EMBL" id="MZZM01000046">
    <property type="protein sequence ID" value="ORJ52597.1"/>
    <property type="molecule type" value="Genomic_DNA"/>
</dbReference>
<dbReference type="Proteomes" id="UP000193040">
    <property type="component" value="Unassembled WGS sequence"/>
</dbReference>
<accession>A0A1X0XIC3</accession>
<dbReference type="RefSeq" id="WP_084954214.1">
    <property type="nucleotide sequence ID" value="NZ_MZZM01000046.1"/>
</dbReference>
<sequence length="537" mass="57889">MQQSEVSAGDQDPPSVVAAELVDLDVDSAVEDPDRWDGPPVDGAELLAEIEQFAGRYLALPTQHHLVVLSLWIAHTWAVKAFYTTPRLVLSSPEPGSGKTRVLEVLGLLCCNAKITVSASPAALFRRISLDETPPTILQDECDTVFGRSGNSQAEDLRAIYNSGYKAGATVDRCERDSGEISVAEFPVFAPVALAGLIFGAVTKHMRTVLDRAVVFHMLQRAPDEHLDEFRGRDAEATAAPMRKCLRAWAADHFDALEASRPGMPEGVRDRRAEVWEALLAIADEARGGWPERAREACLHFEHDAEPDDEQLSRGVRLLRAVRQAFGIRDRMHSADLVAALTSDLGSEWADLFGTKLDQRSLAKELKRYGVQSIDVRIEGSIRKGYVVSGAAGLGRAWARWLPSPDMGNKRDKGDTAGLGVADGAAQEDQRNGNATADRPLDQDSSGGVADVAEMCGIGVDAAGNSDQPRADSGASIDDRFARLQDKLVGDAAVHRPKDGGSGHDSDAEGLCLSCGSRLGPSTRRCTPCILKRVRGK</sequence>
<keyword evidence="4" id="KW-1185">Reference proteome</keyword>
<feature type="region of interest" description="Disordered" evidence="1">
    <location>
        <begin position="405"/>
        <end position="448"/>
    </location>
</feature>
<evidence type="ECO:0000313" key="4">
    <source>
        <dbReference type="Proteomes" id="UP000193040"/>
    </source>
</evidence>
<organism evidence="3 4">
    <name type="scientific">Mycobacterium simiae</name>
    <name type="common">Mycobacterium habana</name>
    <dbReference type="NCBI Taxonomy" id="1784"/>
    <lineage>
        <taxon>Bacteria</taxon>
        <taxon>Bacillati</taxon>
        <taxon>Actinomycetota</taxon>
        <taxon>Actinomycetes</taxon>
        <taxon>Mycobacteriales</taxon>
        <taxon>Mycobacteriaceae</taxon>
        <taxon>Mycobacterium</taxon>
        <taxon>Mycobacterium simiae complex</taxon>
    </lineage>
</organism>
<evidence type="ECO:0000256" key="1">
    <source>
        <dbReference type="SAM" id="MobiDB-lite"/>
    </source>
</evidence>